<sequence length="183" mass="20291">MTGALSVRVLRKLLWIERWESICRQSTYFSVIALTQNSAWGRTKQRLRILHGTGALGSSVDVRYAVPKWVRIALERANQRPLLPLFRGGPALVVFGENADVWLRVTKYTEQAIPGALLVGARIGAVPVVTRSVLELLRPSREYVEQLVSLLEQPVVVLTEPLDATVLALEEALSAKQPQSAVQ</sequence>
<dbReference type="GeneID" id="16992384"/>
<proteinExistence type="predicted"/>
<dbReference type="OrthoDB" id="10633594at2759"/>
<reference evidence="1 2" key="2">
    <citation type="journal article" date="2007" name="BMC Biol.">
        <title>A 100%-complete sequence reveals unusually simple genomic features in the hot-spring red alga Cyanidioschyzon merolae.</title>
        <authorList>
            <person name="Nozaki H."/>
            <person name="Takano H."/>
            <person name="Misumi O."/>
            <person name="Terasawa K."/>
            <person name="Matsuzaki M."/>
            <person name="Maruyama S."/>
            <person name="Nishida K."/>
            <person name="Yagisawa F."/>
            <person name="Yoshida Y."/>
            <person name="Fujiwara T."/>
            <person name="Takio S."/>
            <person name="Tamura K."/>
            <person name="Chung S.J."/>
            <person name="Nakamura S."/>
            <person name="Kuroiwa H."/>
            <person name="Tanaka K."/>
            <person name="Sato N."/>
            <person name="Kuroiwa T."/>
        </authorList>
    </citation>
    <scope>NUCLEOTIDE SEQUENCE [LARGE SCALE GENOMIC DNA]</scope>
    <source>
        <strain evidence="1 2">10D</strain>
    </source>
</reference>
<protein>
    <recommendedName>
        <fullName evidence="3">Mitochondrial ribosomal protein L10</fullName>
    </recommendedName>
</protein>
<dbReference type="KEGG" id="cme:CYME_CMC152C"/>
<dbReference type="OMA" id="LIIREWT"/>
<name>M1UNT5_CYAM1</name>
<evidence type="ECO:0000313" key="2">
    <source>
        <dbReference type="Proteomes" id="UP000007014"/>
    </source>
</evidence>
<evidence type="ECO:0008006" key="3">
    <source>
        <dbReference type="Google" id="ProtNLM"/>
    </source>
</evidence>
<gene>
    <name evidence="1" type="ORF">CYME_CMC152C</name>
</gene>
<dbReference type="EMBL" id="AP006485">
    <property type="protein sequence ID" value="BAM79076.1"/>
    <property type="molecule type" value="Genomic_DNA"/>
</dbReference>
<accession>M1UNT5</accession>
<dbReference type="HOGENOM" id="CLU_1477198_0_0_1"/>
<dbReference type="RefSeq" id="XP_005535362.1">
    <property type="nucleotide sequence ID" value="XM_005535305.1"/>
</dbReference>
<dbReference type="Gramene" id="CMC152CT">
    <property type="protein sequence ID" value="CMC152CT"/>
    <property type="gene ID" value="CMC152C"/>
</dbReference>
<dbReference type="Proteomes" id="UP000007014">
    <property type="component" value="Chromosome 3"/>
</dbReference>
<evidence type="ECO:0000313" key="1">
    <source>
        <dbReference type="EMBL" id="BAM79076.1"/>
    </source>
</evidence>
<keyword evidence="2" id="KW-1185">Reference proteome</keyword>
<reference evidence="1 2" key="1">
    <citation type="journal article" date="2004" name="Nature">
        <title>Genome sequence of the ultrasmall unicellular red alga Cyanidioschyzon merolae 10D.</title>
        <authorList>
            <person name="Matsuzaki M."/>
            <person name="Misumi O."/>
            <person name="Shin-i T."/>
            <person name="Maruyama S."/>
            <person name="Takahara M."/>
            <person name="Miyagishima S."/>
            <person name="Mori T."/>
            <person name="Nishida K."/>
            <person name="Yagisawa F."/>
            <person name="Nishida K."/>
            <person name="Yoshida Y."/>
            <person name="Nishimura Y."/>
            <person name="Nakao S."/>
            <person name="Kobayashi T."/>
            <person name="Momoyama Y."/>
            <person name="Higashiyama T."/>
            <person name="Minoda A."/>
            <person name="Sano M."/>
            <person name="Nomoto H."/>
            <person name="Oishi K."/>
            <person name="Hayashi H."/>
            <person name="Ohta F."/>
            <person name="Nishizaka S."/>
            <person name="Haga S."/>
            <person name="Miura S."/>
            <person name="Morishita T."/>
            <person name="Kabeya Y."/>
            <person name="Terasawa K."/>
            <person name="Suzuki Y."/>
            <person name="Ishii Y."/>
            <person name="Asakawa S."/>
            <person name="Takano H."/>
            <person name="Ohta N."/>
            <person name="Kuroiwa H."/>
            <person name="Tanaka K."/>
            <person name="Shimizu N."/>
            <person name="Sugano S."/>
            <person name="Sato N."/>
            <person name="Nozaki H."/>
            <person name="Ogasawara N."/>
            <person name="Kohara Y."/>
            <person name="Kuroiwa T."/>
        </authorList>
    </citation>
    <scope>NUCLEOTIDE SEQUENCE [LARGE SCALE GENOMIC DNA]</scope>
    <source>
        <strain evidence="1 2">10D</strain>
    </source>
</reference>
<organism evidence="1 2">
    <name type="scientific">Cyanidioschyzon merolae (strain NIES-3377 / 10D)</name>
    <name type="common">Unicellular red alga</name>
    <dbReference type="NCBI Taxonomy" id="280699"/>
    <lineage>
        <taxon>Eukaryota</taxon>
        <taxon>Rhodophyta</taxon>
        <taxon>Bangiophyceae</taxon>
        <taxon>Cyanidiales</taxon>
        <taxon>Cyanidiaceae</taxon>
        <taxon>Cyanidioschyzon</taxon>
    </lineage>
</organism>
<dbReference type="AlphaFoldDB" id="M1UNT5"/>